<gene>
    <name evidence="2" type="ORF">GCM10010274_63370</name>
</gene>
<dbReference type="AlphaFoldDB" id="A0A918M7G8"/>
<reference evidence="2" key="2">
    <citation type="submission" date="2020-09" db="EMBL/GenBank/DDBJ databases">
        <authorList>
            <person name="Sun Q."/>
            <person name="Ohkuma M."/>
        </authorList>
    </citation>
    <scope>NUCLEOTIDE SEQUENCE</scope>
    <source>
        <strain evidence="2">JCM 4391</strain>
    </source>
</reference>
<name>A0A918M7G8_9ACTN</name>
<protein>
    <submittedName>
        <fullName evidence="2">Uncharacterized protein</fullName>
    </submittedName>
</protein>
<proteinExistence type="predicted"/>
<comment type="caution">
    <text evidence="2">The sequence shown here is derived from an EMBL/GenBank/DDBJ whole genome shotgun (WGS) entry which is preliminary data.</text>
</comment>
<keyword evidence="3" id="KW-1185">Reference proteome</keyword>
<evidence type="ECO:0000313" key="3">
    <source>
        <dbReference type="Proteomes" id="UP000636661"/>
    </source>
</evidence>
<feature type="region of interest" description="Disordered" evidence="1">
    <location>
        <begin position="1"/>
        <end position="38"/>
    </location>
</feature>
<sequence>MHARCPSKPWRLVVSSPGGPVTKPQRSEAATHTAVDEEKQTTADRIIVEKWADGRWDEWIRWVRTDNTWHAE</sequence>
<dbReference type="Proteomes" id="UP000636661">
    <property type="component" value="Unassembled WGS sequence"/>
</dbReference>
<dbReference type="RefSeq" id="WP_189554709.1">
    <property type="nucleotide sequence ID" value="NZ_BMTP01000027.1"/>
</dbReference>
<evidence type="ECO:0000256" key="1">
    <source>
        <dbReference type="SAM" id="MobiDB-lite"/>
    </source>
</evidence>
<accession>A0A918M7G8</accession>
<reference evidence="2" key="1">
    <citation type="journal article" date="2014" name="Int. J. Syst. Evol. Microbiol.">
        <title>Complete genome sequence of Corynebacterium casei LMG S-19264T (=DSM 44701T), isolated from a smear-ripened cheese.</title>
        <authorList>
            <consortium name="US DOE Joint Genome Institute (JGI-PGF)"/>
            <person name="Walter F."/>
            <person name="Albersmeier A."/>
            <person name="Kalinowski J."/>
            <person name="Ruckert C."/>
        </authorList>
    </citation>
    <scope>NUCLEOTIDE SEQUENCE</scope>
    <source>
        <strain evidence="2">JCM 4391</strain>
    </source>
</reference>
<dbReference type="EMBL" id="BMTP01000027">
    <property type="protein sequence ID" value="GGU66143.1"/>
    <property type="molecule type" value="Genomic_DNA"/>
</dbReference>
<evidence type="ECO:0000313" key="2">
    <source>
        <dbReference type="EMBL" id="GGU66143.1"/>
    </source>
</evidence>
<organism evidence="2 3">
    <name type="scientific">Streptomyces lavendofoliae</name>
    <dbReference type="NCBI Taxonomy" id="67314"/>
    <lineage>
        <taxon>Bacteria</taxon>
        <taxon>Bacillati</taxon>
        <taxon>Actinomycetota</taxon>
        <taxon>Actinomycetes</taxon>
        <taxon>Kitasatosporales</taxon>
        <taxon>Streptomycetaceae</taxon>
        <taxon>Streptomyces</taxon>
    </lineage>
</organism>